<accession>A0A0D0DP81</accession>
<dbReference type="EMBL" id="KN825160">
    <property type="protein sequence ID" value="KIK93743.1"/>
    <property type="molecule type" value="Genomic_DNA"/>
</dbReference>
<dbReference type="Proteomes" id="UP000054538">
    <property type="component" value="Unassembled WGS sequence"/>
</dbReference>
<name>A0A0D0DP81_9AGAM</name>
<dbReference type="GO" id="GO:0005778">
    <property type="term" value="C:peroxisomal membrane"/>
    <property type="evidence" value="ECO:0007669"/>
    <property type="project" value="UniProtKB-ARBA"/>
</dbReference>
<keyword evidence="3" id="KW-1185">Reference proteome</keyword>
<dbReference type="InParanoid" id="A0A0D0DP81"/>
<gene>
    <name evidence="2" type="ORF">PAXRUDRAFT_144397</name>
</gene>
<dbReference type="AlphaFoldDB" id="A0A0D0DP81"/>
<reference evidence="2 3" key="1">
    <citation type="submission" date="2014-04" db="EMBL/GenBank/DDBJ databases">
        <authorList>
            <consortium name="DOE Joint Genome Institute"/>
            <person name="Kuo A."/>
            <person name="Kohler A."/>
            <person name="Jargeat P."/>
            <person name="Nagy L.G."/>
            <person name="Floudas D."/>
            <person name="Copeland A."/>
            <person name="Barry K.W."/>
            <person name="Cichocki N."/>
            <person name="Veneault-Fourrey C."/>
            <person name="LaButti K."/>
            <person name="Lindquist E.A."/>
            <person name="Lipzen A."/>
            <person name="Lundell T."/>
            <person name="Morin E."/>
            <person name="Murat C."/>
            <person name="Sun H."/>
            <person name="Tunlid A."/>
            <person name="Henrissat B."/>
            <person name="Grigoriev I.V."/>
            <person name="Hibbett D.S."/>
            <person name="Martin F."/>
            <person name="Nordberg H.P."/>
            <person name="Cantor M.N."/>
            <person name="Hua S.X."/>
        </authorList>
    </citation>
    <scope>NUCLEOTIDE SEQUENCE [LARGE SCALE GENOMIC DNA]</scope>
    <source>
        <strain evidence="2 3">Ve08.2h10</strain>
    </source>
</reference>
<organism evidence="2 3">
    <name type="scientific">Paxillus rubicundulus Ve08.2h10</name>
    <dbReference type="NCBI Taxonomy" id="930991"/>
    <lineage>
        <taxon>Eukaryota</taxon>
        <taxon>Fungi</taxon>
        <taxon>Dikarya</taxon>
        <taxon>Basidiomycota</taxon>
        <taxon>Agaricomycotina</taxon>
        <taxon>Agaricomycetes</taxon>
        <taxon>Agaricomycetidae</taxon>
        <taxon>Boletales</taxon>
        <taxon>Paxilineae</taxon>
        <taxon>Paxillaceae</taxon>
        <taxon>Paxillus</taxon>
    </lineage>
</organism>
<feature type="non-terminal residue" evidence="2">
    <location>
        <position position="140"/>
    </location>
</feature>
<sequence length="140" mass="16241">MKTKGGTQLFLLAVCPNSLVFSITIFSTPFYSRLSLLPTDPQPFTIPSSNNNRARQPNVSLTNYPLPDGTWRWVSKAWMIDMRTDLGGVQHDGFEYNWLFCKKHWHADSGKFGAGAWVRRRRWVRLMMRPAKRKFDSESD</sequence>
<dbReference type="HOGENOM" id="CLU_1839929_0_0_1"/>
<evidence type="ECO:0000259" key="1">
    <source>
        <dbReference type="Pfam" id="PF06398"/>
    </source>
</evidence>
<proteinExistence type="predicted"/>
<dbReference type="Pfam" id="PF06398">
    <property type="entry name" value="Pex24p"/>
    <property type="match status" value="1"/>
</dbReference>
<dbReference type="GO" id="GO:0007031">
    <property type="term" value="P:peroxisome organization"/>
    <property type="evidence" value="ECO:0007669"/>
    <property type="project" value="UniProtKB-ARBA"/>
</dbReference>
<dbReference type="InterPro" id="IPR010482">
    <property type="entry name" value="TECPR1-like_DysF"/>
</dbReference>
<dbReference type="OrthoDB" id="72441at2759"/>
<dbReference type="STRING" id="930991.A0A0D0DP81"/>
<evidence type="ECO:0000313" key="2">
    <source>
        <dbReference type="EMBL" id="KIK93743.1"/>
    </source>
</evidence>
<reference evidence="3" key="2">
    <citation type="submission" date="2015-01" db="EMBL/GenBank/DDBJ databases">
        <title>Evolutionary Origins and Diversification of the Mycorrhizal Mutualists.</title>
        <authorList>
            <consortium name="DOE Joint Genome Institute"/>
            <consortium name="Mycorrhizal Genomics Consortium"/>
            <person name="Kohler A."/>
            <person name="Kuo A."/>
            <person name="Nagy L.G."/>
            <person name="Floudas D."/>
            <person name="Copeland A."/>
            <person name="Barry K.W."/>
            <person name="Cichocki N."/>
            <person name="Veneault-Fourrey C."/>
            <person name="LaButti K."/>
            <person name="Lindquist E.A."/>
            <person name="Lipzen A."/>
            <person name="Lundell T."/>
            <person name="Morin E."/>
            <person name="Murat C."/>
            <person name="Riley R."/>
            <person name="Ohm R."/>
            <person name="Sun H."/>
            <person name="Tunlid A."/>
            <person name="Henrissat B."/>
            <person name="Grigoriev I.V."/>
            <person name="Hibbett D.S."/>
            <person name="Martin F."/>
        </authorList>
    </citation>
    <scope>NUCLEOTIDE SEQUENCE [LARGE SCALE GENOMIC DNA]</scope>
    <source>
        <strain evidence="3">Ve08.2h10</strain>
    </source>
</reference>
<feature type="domain" description="TECPR1-like DysF" evidence="1">
    <location>
        <begin position="35"/>
        <end position="125"/>
    </location>
</feature>
<protein>
    <recommendedName>
        <fullName evidence="1">TECPR1-like DysF domain-containing protein</fullName>
    </recommendedName>
</protein>
<evidence type="ECO:0000313" key="3">
    <source>
        <dbReference type="Proteomes" id="UP000054538"/>
    </source>
</evidence>